<sequence>MKGDLQKQIPKLFAQRLVILPLNGIQHLVGFLNERAPQGKMGLLRIPWAAPGPSQPFHNGHQIIYAFAGKLGGLGRWHNKARARGIIFLPIQFQHRYLERMIARLAKGA</sequence>
<name>A0A645CX21_9ZZZZ</name>
<reference evidence="1" key="1">
    <citation type="submission" date="2019-08" db="EMBL/GenBank/DDBJ databases">
        <authorList>
            <person name="Kucharzyk K."/>
            <person name="Murdoch R.W."/>
            <person name="Higgins S."/>
            <person name="Loffler F."/>
        </authorList>
    </citation>
    <scope>NUCLEOTIDE SEQUENCE</scope>
</reference>
<organism evidence="1">
    <name type="scientific">bioreactor metagenome</name>
    <dbReference type="NCBI Taxonomy" id="1076179"/>
    <lineage>
        <taxon>unclassified sequences</taxon>
        <taxon>metagenomes</taxon>
        <taxon>ecological metagenomes</taxon>
    </lineage>
</organism>
<proteinExistence type="predicted"/>
<protein>
    <submittedName>
        <fullName evidence="1">Uncharacterized protein</fullName>
    </submittedName>
</protein>
<gene>
    <name evidence="1" type="ORF">SDC9_128767</name>
</gene>
<dbReference type="AlphaFoldDB" id="A0A645CX21"/>
<accession>A0A645CX21</accession>
<evidence type="ECO:0000313" key="1">
    <source>
        <dbReference type="EMBL" id="MPM81710.1"/>
    </source>
</evidence>
<comment type="caution">
    <text evidence="1">The sequence shown here is derived from an EMBL/GenBank/DDBJ whole genome shotgun (WGS) entry which is preliminary data.</text>
</comment>
<dbReference type="EMBL" id="VSSQ01030983">
    <property type="protein sequence ID" value="MPM81710.1"/>
    <property type="molecule type" value="Genomic_DNA"/>
</dbReference>